<dbReference type="SMART" id="SM00278">
    <property type="entry name" value="HhH1"/>
    <property type="match status" value="1"/>
</dbReference>
<feature type="compositionally biased region" description="Basic residues" evidence="7">
    <location>
        <begin position="113"/>
        <end position="122"/>
    </location>
</feature>
<evidence type="ECO:0000256" key="7">
    <source>
        <dbReference type="SAM" id="MobiDB-lite"/>
    </source>
</evidence>
<dbReference type="InterPro" id="IPR047859">
    <property type="entry name" value="Ribosomal_bL17_CS"/>
</dbReference>
<dbReference type="GO" id="GO:0022625">
    <property type="term" value="C:cytosolic large ribosomal subunit"/>
    <property type="evidence" value="ECO:0007669"/>
    <property type="project" value="TreeGrafter"/>
</dbReference>
<evidence type="ECO:0000256" key="4">
    <source>
        <dbReference type="ARBA" id="ARBA00035494"/>
    </source>
</evidence>
<dbReference type="PROSITE" id="PS01167">
    <property type="entry name" value="RIBOSOMAL_L17"/>
    <property type="match status" value="1"/>
</dbReference>
<dbReference type="InterPro" id="IPR003583">
    <property type="entry name" value="Hlx-hairpin-Hlx_DNA-bd_motif"/>
</dbReference>
<evidence type="ECO:0000256" key="6">
    <source>
        <dbReference type="RuleBase" id="RU000661"/>
    </source>
</evidence>
<keyword evidence="2 5" id="KW-0689">Ribosomal protein</keyword>
<dbReference type="Pfam" id="PF01196">
    <property type="entry name" value="Ribosomal_L17"/>
    <property type="match status" value="1"/>
</dbReference>
<dbReference type="InterPro" id="IPR000456">
    <property type="entry name" value="Ribosomal_bL17"/>
</dbReference>
<keyword evidence="3 5" id="KW-0687">Ribonucleoprotein</keyword>
<dbReference type="GO" id="GO:0003735">
    <property type="term" value="F:structural constituent of ribosome"/>
    <property type="evidence" value="ECO:0007669"/>
    <property type="project" value="InterPro"/>
</dbReference>
<evidence type="ECO:0000256" key="5">
    <source>
        <dbReference type="RuleBase" id="RU000660"/>
    </source>
</evidence>
<dbReference type="Gene3D" id="3.90.1030.10">
    <property type="entry name" value="Ribosomal protein L17"/>
    <property type="match status" value="1"/>
</dbReference>
<gene>
    <name evidence="9" type="ORF">GCM10007390_03000</name>
</gene>
<comment type="caution">
    <text evidence="9">The sequence shown here is derived from an EMBL/GenBank/DDBJ whole genome shotgun (WGS) entry which is preliminary data.</text>
</comment>
<accession>A0A8J3G779</accession>
<dbReference type="Pfam" id="PF14520">
    <property type="entry name" value="HHH_5"/>
    <property type="match status" value="1"/>
</dbReference>
<sequence length="271" mass="29543">MLSNMAASLILHKRIETTVAKAKELRTYVEPLLTKAKDDSTHSRRMVFRKLRDKEPVKELFDVVADKIADRPGGYTRIIKLGTRLGDSAETCMMELVDFNETYLLSNAEKPARTRRSRRGGKKSSDTTDSPVEQGVVKAEAVDQEATMKSGAADLVEANAPEEILATEPKEETTSVDVATEANAGAEADDLTKVEGIGPKIAEVLTEAGLGTFAKVADSTPEAIREILDNAGSQFASHDPATWPQQAKLAADGKWDELKTWQNELEGGREN</sequence>
<evidence type="ECO:0000256" key="1">
    <source>
        <dbReference type="ARBA" id="ARBA00008777"/>
    </source>
</evidence>
<name>A0A8J3G779_9BACT</name>
<reference evidence="9 10" key="1">
    <citation type="journal article" date="2014" name="Int. J. Syst. Evol. Microbiol.">
        <title>Complete genome sequence of Corynebacterium casei LMG S-19264T (=DSM 44701T), isolated from a smear-ripened cheese.</title>
        <authorList>
            <consortium name="US DOE Joint Genome Institute (JGI-PGF)"/>
            <person name="Walter F."/>
            <person name="Albersmeier A."/>
            <person name="Kalinowski J."/>
            <person name="Ruckert C."/>
        </authorList>
    </citation>
    <scope>NUCLEOTIDE SEQUENCE [LARGE SCALE GENOMIC DNA]</scope>
    <source>
        <strain evidence="9 10">KCTC 12866</strain>
    </source>
</reference>
<dbReference type="Gene3D" id="1.10.150.20">
    <property type="entry name" value="5' to 3' exonuclease, C-terminal subdomain"/>
    <property type="match status" value="1"/>
</dbReference>
<dbReference type="SUPFAM" id="SSF64263">
    <property type="entry name" value="Prokaryotic ribosomal protein L17"/>
    <property type="match status" value="1"/>
</dbReference>
<dbReference type="NCBIfam" id="TIGR00059">
    <property type="entry name" value="L17"/>
    <property type="match status" value="1"/>
</dbReference>
<comment type="similarity">
    <text evidence="1 5">Belongs to the bacterial ribosomal protein bL17 family.</text>
</comment>
<dbReference type="InterPro" id="IPR036373">
    <property type="entry name" value="Ribosomal_bL17_sf"/>
</dbReference>
<evidence type="ECO:0000256" key="2">
    <source>
        <dbReference type="ARBA" id="ARBA00022980"/>
    </source>
</evidence>
<dbReference type="GO" id="GO:0006281">
    <property type="term" value="P:DNA repair"/>
    <property type="evidence" value="ECO:0007669"/>
    <property type="project" value="InterPro"/>
</dbReference>
<evidence type="ECO:0000256" key="3">
    <source>
        <dbReference type="ARBA" id="ARBA00023274"/>
    </source>
</evidence>
<feature type="domain" description="Helix-hairpin-helix DNA-binding motif class 1" evidence="8">
    <location>
        <begin position="189"/>
        <end position="208"/>
    </location>
</feature>
<dbReference type="AlphaFoldDB" id="A0A8J3G779"/>
<proteinExistence type="inferred from homology"/>
<dbReference type="EMBL" id="BMXF01000001">
    <property type="protein sequence ID" value="GHB53596.1"/>
    <property type="molecule type" value="Genomic_DNA"/>
</dbReference>
<dbReference type="PANTHER" id="PTHR14413">
    <property type="entry name" value="RIBOSOMAL PROTEIN L17"/>
    <property type="match status" value="1"/>
</dbReference>
<dbReference type="GO" id="GO:0006412">
    <property type="term" value="P:translation"/>
    <property type="evidence" value="ECO:0007669"/>
    <property type="project" value="InterPro"/>
</dbReference>
<dbReference type="PANTHER" id="PTHR14413:SF16">
    <property type="entry name" value="LARGE RIBOSOMAL SUBUNIT PROTEIN BL17M"/>
    <property type="match status" value="1"/>
</dbReference>
<evidence type="ECO:0000313" key="9">
    <source>
        <dbReference type="EMBL" id="GHB53596.1"/>
    </source>
</evidence>
<dbReference type="Proteomes" id="UP000598271">
    <property type="component" value="Unassembled WGS sequence"/>
</dbReference>
<protein>
    <recommendedName>
        <fullName evidence="4 6">50S ribosomal protein L17</fullName>
    </recommendedName>
</protein>
<keyword evidence="10" id="KW-1185">Reference proteome</keyword>
<dbReference type="GO" id="GO:0003677">
    <property type="term" value="F:DNA binding"/>
    <property type="evidence" value="ECO:0007669"/>
    <property type="project" value="InterPro"/>
</dbReference>
<feature type="region of interest" description="Disordered" evidence="7">
    <location>
        <begin position="110"/>
        <end position="136"/>
    </location>
</feature>
<evidence type="ECO:0000259" key="8">
    <source>
        <dbReference type="SMART" id="SM00278"/>
    </source>
</evidence>
<evidence type="ECO:0000313" key="10">
    <source>
        <dbReference type="Proteomes" id="UP000598271"/>
    </source>
</evidence>
<organism evidence="9 10">
    <name type="scientific">Persicitalea jodogahamensis</name>
    <dbReference type="NCBI Taxonomy" id="402147"/>
    <lineage>
        <taxon>Bacteria</taxon>
        <taxon>Pseudomonadati</taxon>
        <taxon>Bacteroidota</taxon>
        <taxon>Cytophagia</taxon>
        <taxon>Cytophagales</taxon>
        <taxon>Spirosomataceae</taxon>
        <taxon>Persicitalea</taxon>
    </lineage>
</organism>